<evidence type="ECO:0000259" key="5">
    <source>
        <dbReference type="PROSITE" id="PS50931"/>
    </source>
</evidence>
<evidence type="ECO:0000256" key="1">
    <source>
        <dbReference type="ARBA" id="ARBA00009437"/>
    </source>
</evidence>
<name>A0ABS6K630_9FIRM</name>
<keyword evidence="7" id="KW-1185">Reference proteome</keyword>
<dbReference type="PANTHER" id="PTHR30419:SF8">
    <property type="entry name" value="NITROGEN ASSIMILATION TRANSCRIPTIONAL ACTIVATOR-RELATED"/>
    <property type="match status" value="1"/>
</dbReference>
<dbReference type="SUPFAM" id="SSF53850">
    <property type="entry name" value="Periplasmic binding protein-like II"/>
    <property type="match status" value="1"/>
</dbReference>
<organism evidence="6 7">
    <name type="scientific">Diplocloster modestus</name>
    <dbReference type="NCBI Taxonomy" id="2850322"/>
    <lineage>
        <taxon>Bacteria</taxon>
        <taxon>Bacillati</taxon>
        <taxon>Bacillota</taxon>
        <taxon>Clostridia</taxon>
        <taxon>Lachnospirales</taxon>
        <taxon>Lachnospiraceae</taxon>
        <taxon>Diplocloster</taxon>
    </lineage>
</organism>
<evidence type="ECO:0000313" key="7">
    <source>
        <dbReference type="Proteomes" id="UP001314681"/>
    </source>
</evidence>
<dbReference type="InterPro" id="IPR005119">
    <property type="entry name" value="LysR_subst-bd"/>
</dbReference>
<accession>A0ABS6K630</accession>
<evidence type="ECO:0000256" key="3">
    <source>
        <dbReference type="ARBA" id="ARBA00023125"/>
    </source>
</evidence>
<keyword evidence="3" id="KW-0238">DNA-binding</keyword>
<proteinExistence type="inferred from homology"/>
<dbReference type="InterPro" id="IPR000847">
    <property type="entry name" value="LysR_HTH_N"/>
</dbReference>
<comment type="similarity">
    <text evidence="1">Belongs to the LysR transcriptional regulatory family.</text>
</comment>
<dbReference type="SUPFAM" id="SSF46785">
    <property type="entry name" value="Winged helix' DNA-binding domain"/>
    <property type="match status" value="1"/>
</dbReference>
<dbReference type="Proteomes" id="UP001314681">
    <property type="component" value="Unassembled WGS sequence"/>
</dbReference>
<dbReference type="EMBL" id="JAHQCX010000004">
    <property type="protein sequence ID" value="MBU9725943.1"/>
    <property type="molecule type" value="Genomic_DNA"/>
</dbReference>
<dbReference type="InterPro" id="IPR036390">
    <property type="entry name" value="WH_DNA-bd_sf"/>
</dbReference>
<dbReference type="Pfam" id="PF00126">
    <property type="entry name" value="HTH_1"/>
    <property type="match status" value="1"/>
</dbReference>
<keyword evidence="4" id="KW-0804">Transcription</keyword>
<dbReference type="PRINTS" id="PR00039">
    <property type="entry name" value="HTHLYSR"/>
</dbReference>
<sequence>MRLEQLQYILEVERQRSFSKAAHKLYIAQSSLSSAILNLEKELGVKIFERSRSSREVVPTDAGLVVLGQATEIVEKVNQLVLGTGADRLGGHLEFMAMPFICNGFIYEGLMKFCRTYQNLELIVHEKQSGDIVNELFHSQVGIGLISMIDMDYEKNIYTRIIESREFCFQPLFSSPICAFVRKDNPLYVKKTTDVTSVHRYKIATFQTYSYHKVSSNYMMTHMRVKEFSDYIYTFDSMDNFIRILNQPDVVLILPQMFIGELERMGITYVRAIPLTDFQKPLEVGFLYCARYRCSAFEERFIRHMVKLSDEKIHTTVGYDASQSRRTL</sequence>
<comment type="caution">
    <text evidence="6">The sequence shown here is derived from an EMBL/GenBank/DDBJ whole genome shotgun (WGS) entry which is preliminary data.</text>
</comment>
<dbReference type="InterPro" id="IPR036388">
    <property type="entry name" value="WH-like_DNA-bd_sf"/>
</dbReference>
<dbReference type="Pfam" id="PF03466">
    <property type="entry name" value="LysR_substrate"/>
    <property type="match status" value="1"/>
</dbReference>
<dbReference type="PROSITE" id="PS50931">
    <property type="entry name" value="HTH_LYSR"/>
    <property type="match status" value="1"/>
</dbReference>
<evidence type="ECO:0000256" key="2">
    <source>
        <dbReference type="ARBA" id="ARBA00023015"/>
    </source>
</evidence>
<dbReference type="Gene3D" id="3.40.190.290">
    <property type="match status" value="1"/>
</dbReference>
<evidence type="ECO:0000256" key="4">
    <source>
        <dbReference type="ARBA" id="ARBA00023163"/>
    </source>
</evidence>
<feature type="domain" description="HTH lysR-type" evidence="5">
    <location>
        <begin position="1"/>
        <end position="60"/>
    </location>
</feature>
<dbReference type="PANTHER" id="PTHR30419">
    <property type="entry name" value="HTH-TYPE TRANSCRIPTIONAL REGULATOR YBHD"/>
    <property type="match status" value="1"/>
</dbReference>
<dbReference type="Gene3D" id="1.10.10.10">
    <property type="entry name" value="Winged helix-like DNA-binding domain superfamily/Winged helix DNA-binding domain"/>
    <property type="match status" value="1"/>
</dbReference>
<reference evidence="6 7" key="1">
    <citation type="submission" date="2021-06" db="EMBL/GenBank/DDBJ databases">
        <title>Description of novel taxa of the family Lachnospiraceae.</title>
        <authorList>
            <person name="Chaplin A.V."/>
            <person name="Sokolova S.R."/>
            <person name="Pikina A.P."/>
            <person name="Korzhanova M."/>
            <person name="Belova V."/>
            <person name="Korostin D."/>
            <person name="Efimov B.A."/>
        </authorList>
    </citation>
    <scope>NUCLEOTIDE SEQUENCE [LARGE SCALE GENOMIC DNA]</scope>
    <source>
        <strain evidence="6 7">ASD4241</strain>
    </source>
</reference>
<dbReference type="RefSeq" id="WP_238726608.1">
    <property type="nucleotide sequence ID" value="NZ_JAHQCX010000004.1"/>
</dbReference>
<evidence type="ECO:0000313" key="6">
    <source>
        <dbReference type="EMBL" id="MBU9725943.1"/>
    </source>
</evidence>
<keyword evidence="2" id="KW-0805">Transcription regulation</keyword>
<dbReference type="InterPro" id="IPR050950">
    <property type="entry name" value="HTH-type_LysR_regulators"/>
</dbReference>
<gene>
    <name evidence="6" type="ORF">KTH90_07940</name>
</gene>
<protein>
    <submittedName>
        <fullName evidence="6">LysR family transcriptional regulator</fullName>
    </submittedName>
</protein>
<dbReference type="CDD" id="cd05466">
    <property type="entry name" value="PBP2_LTTR_substrate"/>
    <property type="match status" value="1"/>
</dbReference>